<protein>
    <submittedName>
        <fullName evidence="3">Uncharacterized protein</fullName>
    </submittedName>
</protein>
<evidence type="ECO:0000313" key="3">
    <source>
        <dbReference type="EMBL" id="CZR68352.1"/>
    </source>
</evidence>
<feature type="transmembrane region" description="Helical" evidence="2">
    <location>
        <begin position="67"/>
        <end position="91"/>
    </location>
</feature>
<dbReference type="EMBL" id="FJOG01000054">
    <property type="protein sequence ID" value="CZR68352.1"/>
    <property type="molecule type" value="Genomic_DNA"/>
</dbReference>
<keyword evidence="2" id="KW-0472">Membrane</keyword>
<proteinExistence type="predicted"/>
<dbReference type="InterPro" id="IPR021514">
    <property type="entry name" value="DUF3176"/>
</dbReference>
<name>A0A1L7XTK2_9HELO</name>
<dbReference type="STRING" id="576137.A0A1L7XTK2"/>
<keyword evidence="4" id="KW-1185">Reference proteome</keyword>
<sequence>MSPATPLDESQQLLQTPQESSTNYLTPDGVSAISTTKSSTQEIPRKFVTTPTTSTGRIWRTGIFRNVPWMGLSSLLVALLSTAASAIVLAASDQQPVASWSVSPHVMLAILSVVTLSCLKLSLSSGVTVTWWHHVLNGAPLADTHRSWDFGNSIWAAATAGKNFNIISLATILVAIAMVEGPIIQKASIVSTRQVSKPISILASLAPNLPSGYTAVAIGHSYWPTMPTAEFSEVFSNYSTRATIQGGFQGCPGSCQASVPGVGFKVDCQSYNTSFSMDGYGQNPFISTPQFMVNTTWGASEPENETQAIGEGYESLGLSSGWAVNTGSLSFVNRVCNLSLAIVSYPLTFENTTVTFSLPPRTNPDVLSDLSTPFGSGENNLDPGTTLGGFYLLGSGGGGFTDSGPFYANVSMNTNGAHGIYSLFGLNSFSWSHSDNPVWDVYNYEGYSWLDPTADILAAYHEIMFRLAMKVATNATLVAPIVSNGVNYASVKNVTATYTFAENYYESNFVYLAGAMGVIVLAILGVLPTFRGWWEIGRPTTLSPLETAKAFGAPLLAEYNSNEKAEDLIKSIENKKVQYGIMRWRGEWDSEITLRLAEVGMFRTSVRKPLSISAAAQSLAVAMFVFKRMTLPPQKLSHNIVPGFGVTLSTIVYVSDPFSSA</sequence>
<dbReference type="Pfam" id="PF11374">
    <property type="entry name" value="DUF3176"/>
    <property type="match status" value="1"/>
</dbReference>
<dbReference type="PANTHER" id="PTHR37576">
    <property type="entry name" value="DEFECT AT LOW TEMPERATURE PROTEIN 1"/>
    <property type="match status" value="1"/>
</dbReference>
<feature type="compositionally biased region" description="Polar residues" evidence="1">
    <location>
        <begin position="8"/>
        <end position="25"/>
    </location>
</feature>
<feature type="transmembrane region" description="Helical" evidence="2">
    <location>
        <begin position="509"/>
        <end position="530"/>
    </location>
</feature>
<dbReference type="PANTHER" id="PTHR37576:SF2">
    <property type="entry name" value="DEFECT AT LOW TEMPERATURE PROTEIN 1"/>
    <property type="match status" value="1"/>
</dbReference>
<reference evidence="3 4" key="1">
    <citation type="submission" date="2016-03" db="EMBL/GenBank/DDBJ databases">
        <authorList>
            <person name="Ploux O."/>
        </authorList>
    </citation>
    <scope>NUCLEOTIDE SEQUENCE [LARGE SCALE GENOMIC DNA]</scope>
    <source>
        <strain evidence="3 4">UAMH 11012</strain>
    </source>
</reference>
<accession>A0A1L7XTK2</accession>
<feature type="region of interest" description="Disordered" evidence="1">
    <location>
        <begin position="1"/>
        <end position="27"/>
    </location>
</feature>
<evidence type="ECO:0000313" key="4">
    <source>
        <dbReference type="Proteomes" id="UP000184330"/>
    </source>
</evidence>
<keyword evidence="2" id="KW-0812">Transmembrane</keyword>
<gene>
    <name evidence="3" type="ORF">PAC_18251</name>
</gene>
<dbReference type="OrthoDB" id="5357734at2759"/>
<dbReference type="AlphaFoldDB" id="A0A1L7XTK2"/>
<organism evidence="3 4">
    <name type="scientific">Phialocephala subalpina</name>
    <dbReference type="NCBI Taxonomy" id="576137"/>
    <lineage>
        <taxon>Eukaryota</taxon>
        <taxon>Fungi</taxon>
        <taxon>Dikarya</taxon>
        <taxon>Ascomycota</taxon>
        <taxon>Pezizomycotina</taxon>
        <taxon>Leotiomycetes</taxon>
        <taxon>Helotiales</taxon>
        <taxon>Mollisiaceae</taxon>
        <taxon>Phialocephala</taxon>
        <taxon>Phialocephala fortinii species complex</taxon>
    </lineage>
</organism>
<evidence type="ECO:0000256" key="2">
    <source>
        <dbReference type="SAM" id="Phobius"/>
    </source>
</evidence>
<dbReference type="Proteomes" id="UP000184330">
    <property type="component" value="Unassembled WGS sequence"/>
</dbReference>
<keyword evidence="2" id="KW-1133">Transmembrane helix</keyword>
<evidence type="ECO:0000256" key="1">
    <source>
        <dbReference type="SAM" id="MobiDB-lite"/>
    </source>
</evidence>